<proteinExistence type="predicted"/>
<feature type="compositionally biased region" description="Polar residues" evidence="5">
    <location>
        <begin position="229"/>
        <end position="239"/>
    </location>
</feature>
<feature type="region of interest" description="Disordered" evidence="5">
    <location>
        <begin position="206"/>
        <end position="327"/>
    </location>
</feature>
<evidence type="ECO:0000256" key="2">
    <source>
        <dbReference type="ARBA" id="ARBA00022692"/>
    </source>
</evidence>
<dbReference type="InterPro" id="IPR051694">
    <property type="entry name" value="Immunoregulatory_rcpt-like"/>
</dbReference>
<dbReference type="OrthoDB" id="3557178at2759"/>
<dbReference type="AlphaFoldDB" id="A0A6A6RX71"/>
<feature type="signal peptide" evidence="7">
    <location>
        <begin position="1"/>
        <end position="17"/>
    </location>
</feature>
<dbReference type="PANTHER" id="PTHR15549">
    <property type="entry name" value="PAIRED IMMUNOGLOBULIN-LIKE TYPE 2 RECEPTOR"/>
    <property type="match status" value="1"/>
</dbReference>
<sequence>MAAMLLSIIAWAAFAIAAPADPTITSPPILPRQADAAFIGWVSYNSTWVSETCNSGLTWYQSGNYAQCCPDTSTGCSAPTACAGGSQIYPLPTETATIACTENYNDDATNSICNTVFIYENFGDSSPKTDIVCGDSSVVWSFYRQIPATSTSSATSSNSSDNSQEHKSSSKAWIAGAVAGPIVGIALIAGIIFFLIRRKNKKNKQTNILPQTGGATMGPPPGVAPYSNAKPQMSQNTASVYYGQPSPGLSDPYNQQGFSQSLGSPAPQYSAPGSPPPQGVFAPEVNYGYNAQSHTEASELGDTGSATTASVPGQSHSVELPGEQIRT</sequence>
<keyword evidence="2 6" id="KW-0812">Transmembrane</keyword>
<dbReference type="CDD" id="cd12087">
    <property type="entry name" value="TM_EGFR-like"/>
    <property type="match status" value="1"/>
</dbReference>
<keyword evidence="4 6" id="KW-0472">Membrane</keyword>
<evidence type="ECO:0000256" key="3">
    <source>
        <dbReference type="ARBA" id="ARBA00022989"/>
    </source>
</evidence>
<keyword evidence="3 6" id="KW-1133">Transmembrane helix</keyword>
<feature type="transmembrane region" description="Helical" evidence="6">
    <location>
        <begin position="172"/>
        <end position="196"/>
    </location>
</feature>
<evidence type="ECO:0000313" key="8">
    <source>
        <dbReference type="EMBL" id="KAF2638788.1"/>
    </source>
</evidence>
<reference evidence="8" key="1">
    <citation type="journal article" date="2020" name="Stud. Mycol.">
        <title>101 Dothideomycetes genomes: a test case for predicting lifestyles and emergence of pathogens.</title>
        <authorList>
            <person name="Haridas S."/>
            <person name="Albert R."/>
            <person name="Binder M."/>
            <person name="Bloem J."/>
            <person name="Labutti K."/>
            <person name="Salamov A."/>
            <person name="Andreopoulos B."/>
            <person name="Baker S."/>
            <person name="Barry K."/>
            <person name="Bills G."/>
            <person name="Bluhm B."/>
            <person name="Cannon C."/>
            <person name="Castanera R."/>
            <person name="Culley D."/>
            <person name="Daum C."/>
            <person name="Ezra D."/>
            <person name="Gonzalez J."/>
            <person name="Henrissat B."/>
            <person name="Kuo A."/>
            <person name="Liang C."/>
            <person name="Lipzen A."/>
            <person name="Lutzoni F."/>
            <person name="Magnuson J."/>
            <person name="Mondo S."/>
            <person name="Nolan M."/>
            <person name="Ohm R."/>
            <person name="Pangilinan J."/>
            <person name="Park H.-J."/>
            <person name="Ramirez L."/>
            <person name="Alfaro M."/>
            <person name="Sun H."/>
            <person name="Tritt A."/>
            <person name="Yoshinaga Y."/>
            <person name="Zwiers L.-H."/>
            <person name="Turgeon B."/>
            <person name="Goodwin S."/>
            <person name="Spatafora J."/>
            <person name="Crous P."/>
            <person name="Grigoriev I."/>
        </authorList>
    </citation>
    <scope>NUCLEOTIDE SEQUENCE</scope>
    <source>
        <strain evidence="8">CBS 473.64</strain>
    </source>
</reference>
<dbReference type="Proteomes" id="UP000799753">
    <property type="component" value="Unassembled WGS sequence"/>
</dbReference>
<protein>
    <recommendedName>
        <fullName evidence="10">Mid2 domain-containing protein</fullName>
    </recommendedName>
</protein>
<feature type="compositionally biased region" description="Polar residues" evidence="5">
    <location>
        <begin position="252"/>
        <end position="263"/>
    </location>
</feature>
<keyword evidence="7" id="KW-0732">Signal</keyword>
<dbReference type="EMBL" id="MU006788">
    <property type="protein sequence ID" value="KAF2638788.1"/>
    <property type="molecule type" value="Genomic_DNA"/>
</dbReference>
<evidence type="ECO:0000256" key="5">
    <source>
        <dbReference type="SAM" id="MobiDB-lite"/>
    </source>
</evidence>
<organism evidence="8 9">
    <name type="scientific">Massarina eburnea CBS 473.64</name>
    <dbReference type="NCBI Taxonomy" id="1395130"/>
    <lineage>
        <taxon>Eukaryota</taxon>
        <taxon>Fungi</taxon>
        <taxon>Dikarya</taxon>
        <taxon>Ascomycota</taxon>
        <taxon>Pezizomycotina</taxon>
        <taxon>Dothideomycetes</taxon>
        <taxon>Pleosporomycetidae</taxon>
        <taxon>Pleosporales</taxon>
        <taxon>Massarineae</taxon>
        <taxon>Massarinaceae</taxon>
        <taxon>Massarina</taxon>
    </lineage>
</organism>
<gene>
    <name evidence="8" type="ORF">P280DRAFT_508550</name>
</gene>
<evidence type="ECO:0000256" key="6">
    <source>
        <dbReference type="SAM" id="Phobius"/>
    </source>
</evidence>
<evidence type="ECO:0000256" key="7">
    <source>
        <dbReference type="SAM" id="SignalP"/>
    </source>
</evidence>
<feature type="compositionally biased region" description="Polar residues" evidence="5">
    <location>
        <begin position="304"/>
        <end position="317"/>
    </location>
</feature>
<comment type="subcellular location">
    <subcellularLocation>
        <location evidence="1">Membrane</location>
        <topology evidence="1">Single-pass membrane protein</topology>
    </subcellularLocation>
</comment>
<keyword evidence="9" id="KW-1185">Reference proteome</keyword>
<evidence type="ECO:0000256" key="4">
    <source>
        <dbReference type="ARBA" id="ARBA00023136"/>
    </source>
</evidence>
<evidence type="ECO:0000256" key="1">
    <source>
        <dbReference type="ARBA" id="ARBA00004167"/>
    </source>
</evidence>
<dbReference type="GO" id="GO:0016020">
    <property type="term" value="C:membrane"/>
    <property type="evidence" value="ECO:0007669"/>
    <property type="project" value="UniProtKB-SubCell"/>
</dbReference>
<feature type="chain" id="PRO_5025360814" description="Mid2 domain-containing protein" evidence="7">
    <location>
        <begin position="18"/>
        <end position="327"/>
    </location>
</feature>
<evidence type="ECO:0000313" key="9">
    <source>
        <dbReference type="Proteomes" id="UP000799753"/>
    </source>
</evidence>
<dbReference type="GO" id="GO:0071944">
    <property type="term" value="C:cell periphery"/>
    <property type="evidence" value="ECO:0007669"/>
    <property type="project" value="UniProtKB-ARBA"/>
</dbReference>
<evidence type="ECO:0008006" key="10">
    <source>
        <dbReference type="Google" id="ProtNLM"/>
    </source>
</evidence>
<name>A0A6A6RX71_9PLEO</name>
<accession>A0A6A6RX71</accession>